<dbReference type="EMBL" id="LAZR01002235">
    <property type="protein sequence ID" value="KKN32672.1"/>
    <property type="molecule type" value="Genomic_DNA"/>
</dbReference>
<evidence type="ECO:0000259" key="2">
    <source>
        <dbReference type="PROSITE" id="PS50850"/>
    </source>
</evidence>
<name>A0A0F9Q6S3_9ZZZZ</name>
<keyword evidence="1" id="KW-0472">Membrane</keyword>
<organism evidence="3">
    <name type="scientific">marine sediment metagenome</name>
    <dbReference type="NCBI Taxonomy" id="412755"/>
    <lineage>
        <taxon>unclassified sequences</taxon>
        <taxon>metagenomes</taxon>
        <taxon>ecological metagenomes</taxon>
    </lineage>
</organism>
<gene>
    <name evidence="3" type="ORF">LCGC14_0811330</name>
</gene>
<evidence type="ECO:0000256" key="1">
    <source>
        <dbReference type="SAM" id="Phobius"/>
    </source>
</evidence>
<protein>
    <recommendedName>
        <fullName evidence="2">Major facilitator superfamily (MFS) profile domain-containing protein</fullName>
    </recommendedName>
</protein>
<reference evidence="3" key="1">
    <citation type="journal article" date="2015" name="Nature">
        <title>Complex archaea that bridge the gap between prokaryotes and eukaryotes.</title>
        <authorList>
            <person name="Spang A."/>
            <person name="Saw J.H."/>
            <person name="Jorgensen S.L."/>
            <person name="Zaremba-Niedzwiedzka K."/>
            <person name="Martijn J."/>
            <person name="Lind A.E."/>
            <person name="van Eijk R."/>
            <person name="Schleper C."/>
            <person name="Guy L."/>
            <person name="Ettema T.J."/>
        </authorList>
    </citation>
    <scope>NUCLEOTIDE SEQUENCE</scope>
</reference>
<feature type="domain" description="Major facilitator superfamily (MFS) profile" evidence="2">
    <location>
        <begin position="1"/>
        <end position="43"/>
    </location>
</feature>
<keyword evidence="1" id="KW-1133">Transmembrane helix</keyword>
<feature type="transmembrane region" description="Helical" evidence="1">
    <location>
        <begin position="12"/>
        <end position="35"/>
    </location>
</feature>
<evidence type="ECO:0000313" key="3">
    <source>
        <dbReference type="EMBL" id="KKN32672.1"/>
    </source>
</evidence>
<keyword evidence="1" id="KW-0812">Transmembrane</keyword>
<proteinExistence type="predicted"/>
<dbReference type="PROSITE" id="PS50850">
    <property type="entry name" value="MFS"/>
    <property type="match status" value="1"/>
</dbReference>
<dbReference type="GO" id="GO:0022857">
    <property type="term" value="F:transmembrane transporter activity"/>
    <property type="evidence" value="ECO:0007669"/>
    <property type="project" value="InterPro"/>
</dbReference>
<accession>A0A0F9Q6S3</accession>
<dbReference type="AlphaFoldDB" id="A0A0F9Q6S3"/>
<dbReference type="InterPro" id="IPR020846">
    <property type="entry name" value="MFS_dom"/>
</dbReference>
<sequence length="43" mass="4843">MMLDSKGHSRGGLVSYWAVLVVVGFLMGSVFRIVFYRVAHLGW</sequence>
<comment type="caution">
    <text evidence="3">The sequence shown here is derived from an EMBL/GenBank/DDBJ whole genome shotgun (WGS) entry which is preliminary data.</text>
</comment>